<dbReference type="GO" id="GO:0016887">
    <property type="term" value="F:ATP hydrolysis activity"/>
    <property type="evidence" value="ECO:0007669"/>
    <property type="project" value="InterPro"/>
</dbReference>
<evidence type="ECO:0000256" key="9">
    <source>
        <dbReference type="ARBA" id="ARBA00023306"/>
    </source>
</evidence>
<dbReference type="PANTHER" id="PTHR18937">
    <property type="entry name" value="STRUCTURAL MAINTENANCE OF CHROMOSOMES SMC FAMILY MEMBER"/>
    <property type="match status" value="1"/>
</dbReference>
<keyword evidence="7 11" id="KW-0175">Coiled coil</keyword>
<dbReference type="InterPro" id="IPR027417">
    <property type="entry name" value="P-loop_NTPase"/>
</dbReference>
<comment type="subcellular location">
    <subcellularLocation>
        <location evidence="2">Chromosome</location>
    </subcellularLocation>
    <subcellularLocation>
        <location evidence="1 10">Nucleus</location>
    </subcellularLocation>
</comment>
<dbReference type="GO" id="GO:0005634">
    <property type="term" value="C:nucleus"/>
    <property type="evidence" value="ECO:0007669"/>
    <property type="project" value="UniProtKB-SubCell"/>
</dbReference>
<dbReference type="InterPro" id="IPR003395">
    <property type="entry name" value="RecF/RecN/SMC_N"/>
</dbReference>
<evidence type="ECO:0000259" key="13">
    <source>
        <dbReference type="SMART" id="SM00968"/>
    </source>
</evidence>
<evidence type="ECO:0000256" key="4">
    <source>
        <dbReference type="ARBA" id="ARBA00022454"/>
    </source>
</evidence>
<dbReference type="RefSeq" id="XP_062630459.1">
    <property type="nucleotide sequence ID" value="XM_062774475.1"/>
</dbReference>
<dbReference type="InterPro" id="IPR024704">
    <property type="entry name" value="SMC"/>
</dbReference>
<dbReference type="InterPro" id="IPR010935">
    <property type="entry name" value="SMC_hinge"/>
</dbReference>
<feature type="coiled-coil region" evidence="11">
    <location>
        <begin position="688"/>
        <end position="742"/>
    </location>
</feature>
<name>A0AAF1BT83_9TREE</name>
<dbReference type="GO" id="GO:0003677">
    <property type="term" value="F:DNA binding"/>
    <property type="evidence" value="ECO:0007669"/>
    <property type="project" value="TreeGrafter"/>
</dbReference>
<feature type="coiled-coil region" evidence="11">
    <location>
        <begin position="1034"/>
        <end position="1075"/>
    </location>
</feature>
<dbReference type="AlphaFoldDB" id="A0AAF1BT83"/>
<dbReference type="InterPro" id="IPR028468">
    <property type="entry name" value="Smc1_ABC"/>
</dbReference>
<dbReference type="PIRSF" id="PIRSF005719">
    <property type="entry name" value="SMC"/>
    <property type="match status" value="1"/>
</dbReference>
<proteinExistence type="inferred from homology"/>
<dbReference type="Gene3D" id="1.10.287.1490">
    <property type="match status" value="1"/>
</dbReference>
<dbReference type="EMBL" id="CP086719">
    <property type="protein sequence ID" value="WOO84433.1"/>
    <property type="molecule type" value="Genomic_DNA"/>
</dbReference>
<evidence type="ECO:0000256" key="6">
    <source>
        <dbReference type="ARBA" id="ARBA00022776"/>
    </source>
</evidence>
<dbReference type="Proteomes" id="UP000827549">
    <property type="component" value="Chromosome 6"/>
</dbReference>
<dbReference type="Gene3D" id="3.40.50.300">
    <property type="entry name" value="P-loop containing nucleotide triphosphate hydrolases"/>
    <property type="match status" value="2"/>
</dbReference>
<feature type="region of interest" description="Disordered" evidence="12">
    <location>
        <begin position="988"/>
        <end position="1010"/>
    </location>
</feature>
<keyword evidence="5" id="KW-0132">Cell division</keyword>
<dbReference type="Pfam" id="PF02463">
    <property type="entry name" value="SMC_N"/>
    <property type="match status" value="1"/>
</dbReference>
<evidence type="ECO:0000256" key="3">
    <source>
        <dbReference type="ARBA" id="ARBA00005597"/>
    </source>
</evidence>
<reference evidence="14" key="1">
    <citation type="submission" date="2023-10" db="EMBL/GenBank/DDBJ databases">
        <authorList>
            <person name="Noh H."/>
        </authorList>
    </citation>
    <scope>NUCLEOTIDE SEQUENCE</scope>
    <source>
        <strain evidence="14">DUCC4014</strain>
    </source>
</reference>
<accession>A0AAF1BT83</accession>
<evidence type="ECO:0000256" key="8">
    <source>
        <dbReference type="ARBA" id="ARBA00023242"/>
    </source>
</evidence>
<dbReference type="SUPFAM" id="SSF75553">
    <property type="entry name" value="Smc hinge domain"/>
    <property type="match status" value="1"/>
</dbReference>
<feature type="region of interest" description="Disordered" evidence="12">
    <location>
        <begin position="428"/>
        <end position="452"/>
    </location>
</feature>
<dbReference type="CDD" id="cd03275">
    <property type="entry name" value="ABC_SMC1_euk"/>
    <property type="match status" value="1"/>
</dbReference>
<dbReference type="SMART" id="SM00968">
    <property type="entry name" value="SMC_hinge"/>
    <property type="match status" value="1"/>
</dbReference>
<organism evidence="14 15">
    <name type="scientific">Vanrija pseudolonga</name>
    <dbReference type="NCBI Taxonomy" id="143232"/>
    <lineage>
        <taxon>Eukaryota</taxon>
        <taxon>Fungi</taxon>
        <taxon>Dikarya</taxon>
        <taxon>Basidiomycota</taxon>
        <taxon>Agaricomycotina</taxon>
        <taxon>Tremellomycetes</taxon>
        <taxon>Trichosporonales</taxon>
        <taxon>Trichosporonaceae</taxon>
        <taxon>Vanrija</taxon>
    </lineage>
</organism>
<evidence type="ECO:0000256" key="10">
    <source>
        <dbReference type="PIRNR" id="PIRNR005719"/>
    </source>
</evidence>
<evidence type="ECO:0000313" key="14">
    <source>
        <dbReference type="EMBL" id="WOO84433.1"/>
    </source>
</evidence>
<evidence type="ECO:0000256" key="11">
    <source>
        <dbReference type="SAM" id="Coils"/>
    </source>
</evidence>
<dbReference type="GeneID" id="87811122"/>
<feature type="compositionally biased region" description="Basic and acidic residues" evidence="12">
    <location>
        <begin position="428"/>
        <end position="440"/>
    </location>
</feature>
<dbReference type="GO" id="GO:0051301">
    <property type="term" value="P:cell division"/>
    <property type="evidence" value="ECO:0007669"/>
    <property type="project" value="UniProtKB-KW"/>
</dbReference>
<evidence type="ECO:0000256" key="1">
    <source>
        <dbReference type="ARBA" id="ARBA00004123"/>
    </source>
</evidence>
<evidence type="ECO:0000256" key="12">
    <source>
        <dbReference type="SAM" id="MobiDB-lite"/>
    </source>
</evidence>
<dbReference type="GO" id="GO:0008278">
    <property type="term" value="C:cohesin complex"/>
    <property type="evidence" value="ECO:0007669"/>
    <property type="project" value="InterPro"/>
</dbReference>
<sequence>MPLRRLELYNFKSYRGNQKVDLGDAPFTCIIGPNGSGKSNLMDAISFVLGIKSAQLRSTQLKDLIYRGRKAAEGANEILGLDVEVPETQDESISNDGRNAWVMAVYEDGNGKEWRFKRTIAMSGSSTYYLNEKAVTWTDYNRQLEKFNILVKAKNFLVFQGDVEGVASQDSKALAKLIDRISGSLELAPEYEAAKLAQEKASEEANVNHAKKRGMLTEAKHFKEQTAEVKHWEKLRDEKDALVQRNLLWRLYHITEEINDSISKVEVATEELHERRNAVDDSDAALREARKDQAKVQLNVKKREAAVKKAQKAVEEKKPDLVAIETQIAHTERKDANSKTLFERVQKDRQRQADSLAQLEQGAAEIAARMEEAREKQRQKSKATGKALSEADLAEYRNLRSDANAKVVPERQKLESLRREQKSLRDALASAEDKVQQAERKRGKLSSEVDSLADREETLSAKVSDLKEERKRIKTEIDKVQAHRTQINLRETEANERLQEVLNKLLQAGADKRESEREIRLKETLTNLKRIFPGVHGRVFDLCKASAQKYQTAVMTVLGRNLDSVVVEEEKVAIECIEYMRQQRAGQATFIPLDRIQVAPVPEKLRNFAKGARLAIDCIEADAAVEKAIRYACGSTLICDTTAIARNICYDKRQDVKAVTLDGTVIHKSGQITGGRGQDTRKAKDENVDTLKLQKEKHLQTLKQLSQEKPKEKAEESQIQGLARLQAELSLAEDDLGATQLRLNGLRKELATVNADLKKLEPDQQKKASALSKAEKETAKLASVIEKEDDKVFAEFCKRIKVPNIREYEDVQLKVAREENEAIESFAAQSARASHQIEFEKSQLSSTDERLAHLQSTVDKAKKTIKKLHKEKAAVEAEIEQLQEEIATEQSKLEETNAELEEVAKQVEAAREQARKQQRALDRTLKEIAGWNDEIERSDSNRHAIYRRCRLEDIDLPLVSGSLDKVPLEEAALEQEEDHLEDTLRPARTNDFGIEPDFDVLDGDDKEDDSEEVGRRFEAEIANKKAELERVVPNMKAMERLSEVQKSLEEAEEEADETRQNSKAARDKFQALKKKRCELFNKAFKHMAGCIDRYYKDLTKNSVVPTGGVAFLDLEDVDEPYLGGVKYSTMPPGKRFVEIDQLSGGEKTMAALALLFSIHSYHPAPFFVLDEVDAALDATNVAKLARFVREQAGGKNSDPSDGHKSVQFLIISLKSTLYEHADSLVGVYREQVENSSRTLSLDLSKYE</sequence>
<protein>
    <recommendedName>
        <fullName evidence="10">Structural maintenance of chromosomes protein</fullName>
    </recommendedName>
</protein>
<evidence type="ECO:0000256" key="7">
    <source>
        <dbReference type="ARBA" id="ARBA00023054"/>
    </source>
</evidence>
<dbReference type="GO" id="GO:0005524">
    <property type="term" value="F:ATP binding"/>
    <property type="evidence" value="ECO:0007669"/>
    <property type="project" value="InterPro"/>
</dbReference>
<keyword evidence="8 10" id="KW-0539">Nucleus</keyword>
<comment type="similarity">
    <text evidence="3">Belongs to the SMC family. SMC1 subfamily.</text>
</comment>
<keyword evidence="9" id="KW-0131">Cell cycle</keyword>
<dbReference type="Gene3D" id="3.30.70.1620">
    <property type="match status" value="1"/>
</dbReference>
<gene>
    <name evidence="14" type="primary">psm1</name>
    <name evidence="14" type="ORF">LOC62_06G007952</name>
</gene>
<keyword evidence="15" id="KW-1185">Reference proteome</keyword>
<feature type="domain" description="SMC hinge" evidence="13">
    <location>
        <begin position="533"/>
        <end position="649"/>
    </location>
</feature>
<dbReference type="SUPFAM" id="SSF52540">
    <property type="entry name" value="P-loop containing nucleoside triphosphate hydrolases"/>
    <property type="match status" value="1"/>
</dbReference>
<dbReference type="Pfam" id="PF06470">
    <property type="entry name" value="SMC_hinge"/>
    <property type="match status" value="1"/>
</dbReference>
<evidence type="ECO:0000313" key="15">
    <source>
        <dbReference type="Proteomes" id="UP000827549"/>
    </source>
</evidence>
<keyword evidence="6" id="KW-0498">Mitosis</keyword>
<feature type="coiled-coil region" evidence="11">
    <location>
        <begin position="851"/>
        <end position="934"/>
    </location>
</feature>
<dbReference type="Gene3D" id="1.20.1060.20">
    <property type="match status" value="1"/>
</dbReference>
<evidence type="ECO:0000256" key="5">
    <source>
        <dbReference type="ARBA" id="ARBA00022618"/>
    </source>
</evidence>
<evidence type="ECO:0000256" key="2">
    <source>
        <dbReference type="ARBA" id="ARBA00004286"/>
    </source>
</evidence>
<dbReference type="GO" id="GO:0007062">
    <property type="term" value="P:sister chromatid cohesion"/>
    <property type="evidence" value="ECO:0007669"/>
    <property type="project" value="InterPro"/>
</dbReference>
<dbReference type="InterPro" id="IPR036277">
    <property type="entry name" value="SMC_hinge_sf"/>
</dbReference>
<feature type="compositionally biased region" description="Acidic residues" evidence="12">
    <location>
        <begin position="994"/>
        <end position="1010"/>
    </location>
</feature>
<keyword evidence="4" id="KW-0158">Chromosome</keyword>
<dbReference type="PANTHER" id="PTHR18937:SF12">
    <property type="entry name" value="STRUCTURAL MAINTENANCE OF CHROMOSOMES PROTEIN"/>
    <property type="match status" value="1"/>
</dbReference>